<dbReference type="PROSITE" id="PS51318">
    <property type="entry name" value="TAT"/>
    <property type="match status" value="1"/>
</dbReference>
<reference evidence="3 4" key="1">
    <citation type="submission" date="2019-06" db="EMBL/GenBank/DDBJ databases">
        <title>Sequencing the genomes of 1000 actinobacteria strains.</title>
        <authorList>
            <person name="Klenk H.-P."/>
        </authorList>
    </citation>
    <scope>NUCLEOTIDE SEQUENCE [LARGE SCALE GENOMIC DNA]</scope>
    <source>
        <strain evidence="3 4">DSM 45043</strain>
    </source>
</reference>
<feature type="region of interest" description="Disordered" evidence="1">
    <location>
        <begin position="297"/>
        <end position="330"/>
    </location>
</feature>
<dbReference type="InterPro" id="IPR006311">
    <property type="entry name" value="TAT_signal"/>
</dbReference>
<comment type="caution">
    <text evidence="3">The sequence shown here is derived from an EMBL/GenBank/DDBJ whole genome shotgun (WGS) entry which is preliminary data.</text>
</comment>
<evidence type="ECO:0000313" key="4">
    <source>
        <dbReference type="Proteomes" id="UP000316706"/>
    </source>
</evidence>
<organism evidence="3 4">
    <name type="scientific">Actinomadura hallensis</name>
    <dbReference type="NCBI Taxonomy" id="337895"/>
    <lineage>
        <taxon>Bacteria</taxon>
        <taxon>Bacillati</taxon>
        <taxon>Actinomycetota</taxon>
        <taxon>Actinomycetes</taxon>
        <taxon>Streptosporangiales</taxon>
        <taxon>Thermomonosporaceae</taxon>
        <taxon>Actinomadura</taxon>
    </lineage>
</organism>
<dbReference type="CDD" id="cd00657">
    <property type="entry name" value="Ferritin_like"/>
    <property type="match status" value="1"/>
</dbReference>
<dbReference type="InterPro" id="IPR012347">
    <property type="entry name" value="Ferritin-like"/>
</dbReference>
<accession>A0A543IIJ6</accession>
<dbReference type="Gene3D" id="1.20.1260.10">
    <property type="match status" value="1"/>
</dbReference>
<proteinExistence type="predicted"/>
<dbReference type="RefSeq" id="WP_246077445.1">
    <property type="nucleotide sequence ID" value="NZ_VFPO01000001.1"/>
</dbReference>
<dbReference type="SUPFAM" id="SSF47240">
    <property type="entry name" value="Ferritin-like"/>
    <property type="match status" value="1"/>
</dbReference>
<evidence type="ECO:0000313" key="3">
    <source>
        <dbReference type="EMBL" id="TQM70403.1"/>
    </source>
</evidence>
<dbReference type="EMBL" id="VFPO01000001">
    <property type="protein sequence ID" value="TQM70403.1"/>
    <property type="molecule type" value="Genomic_DNA"/>
</dbReference>
<evidence type="ECO:0000259" key="2">
    <source>
        <dbReference type="Pfam" id="PF14530"/>
    </source>
</evidence>
<dbReference type="InterPro" id="IPR009078">
    <property type="entry name" value="Ferritin-like_SF"/>
</dbReference>
<protein>
    <submittedName>
        <fullName evidence="3">Uncharacterized protein DUF4439</fullName>
    </submittedName>
</protein>
<keyword evidence="4" id="KW-1185">Reference proteome</keyword>
<gene>
    <name evidence="3" type="ORF">FHX41_4127</name>
</gene>
<feature type="domain" description="DUF4439" evidence="2">
    <location>
        <begin position="186"/>
        <end position="318"/>
    </location>
</feature>
<feature type="compositionally biased region" description="Low complexity" evidence="1">
    <location>
        <begin position="297"/>
        <end position="321"/>
    </location>
</feature>
<dbReference type="AlphaFoldDB" id="A0A543IIJ6"/>
<name>A0A543IIJ6_9ACTN</name>
<evidence type="ECO:0000256" key="1">
    <source>
        <dbReference type="SAM" id="MobiDB-lite"/>
    </source>
</evidence>
<dbReference type="Pfam" id="PF14530">
    <property type="entry name" value="DUF4439"/>
    <property type="match status" value="1"/>
</dbReference>
<sequence length="330" mass="33922">MPKAVPRMPGTVSRRALLRRGAVLGGAALLPPWTAGCTPETVMHDDVPVLAGAIASEQNLIASYEAVLSAQPSLAARLDPVLARHREHLAVLKRHYVPGSGDRADEGGGIPAPRAVPMPGGPGGDGALEALRRAEDRAAAARTADAAKAAPELAQLLASVGACEAGHAMLASGGPPAVRSRSDAEAVRAALRAEHAAVYGYGVLGARLRGPLRRTATAVWNDHRDRRDRLESILSGEPAAAAAAYRLPVRVTSARSAALLAAELEDGLVPAYVALAGSPAPDLRAFAADGARRARARSAAWRSRAGAPAPEEAFPGLPGRARSPRPAPGE</sequence>
<dbReference type="InterPro" id="IPR029447">
    <property type="entry name" value="DUF4439"/>
</dbReference>
<dbReference type="Proteomes" id="UP000316706">
    <property type="component" value="Unassembled WGS sequence"/>
</dbReference>